<keyword evidence="7" id="KW-0812">Transmembrane</keyword>
<dbReference type="Pfam" id="PF01437">
    <property type="entry name" value="PSI"/>
    <property type="match status" value="1"/>
</dbReference>
<dbReference type="GeneTree" id="ENSGT00940000154870"/>
<organism evidence="9 10">
    <name type="scientific">Cyclopterus lumpus</name>
    <name type="common">Lumpsucker</name>
    <dbReference type="NCBI Taxonomy" id="8103"/>
    <lineage>
        <taxon>Eukaryota</taxon>
        <taxon>Metazoa</taxon>
        <taxon>Chordata</taxon>
        <taxon>Craniata</taxon>
        <taxon>Vertebrata</taxon>
        <taxon>Euteleostomi</taxon>
        <taxon>Actinopterygii</taxon>
        <taxon>Neopterygii</taxon>
        <taxon>Teleostei</taxon>
        <taxon>Neoteleostei</taxon>
        <taxon>Acanthomorphata</taxon>
        <taxon>Eupercaria</taxon>
        <taxon>Perciformes</taxon>
        <taxon>Cottioidei</taxon>
        <taxon>Cottales</taxon>
        <taxon>Cyclopteridae</taxon>
        <taxon>Cyclopterus</taxon>
    </lineage>
</organism>
<protein>
    <recommendedName>
        <fullName evidence="8">Sema domain-containing protein</fullName>
    </recommendedName>
</protein>
<dbReference type="Gene3D" id="3.30.1680.10">
    <property type="entry name" value="ligand-binding face of the semaphorins, domain 2"/>
    <property type="match status" value="1"/>
</dbReference>
<dbReference type="Ensembl" id="ENSCLMT00005009107.1">
    <property type="protein sequence ID" value="ENSCLMP00005008311.1"/>
    <property type="gene ID" value="ENSCLMG00005004811.1"/>
</dbReference>
<evidence type="ECO:0000256" key="4">
    <source>
        <dbReference type="ARBA" id="ARBA00023180"/>
    </source>
</evidence>
<feature type="transmembrane region" description="Helical" evidence="7">
    <location>
        <begin position="698"/>
        <end position="720"/>
    </location>
</feature>
<reference evidence="9" key="1">
    <citation type="submission" date="2025-08" db="UniProtKB">
        <authorList>
            <consortium name="Ensembl"/>
        </authorList>
    </citation>
    <scope>IDENTIFICATION</scope>
</reference>
<proteinExistence type="predicted"/>
<evidence type="ECO:0000256" key="6">
    <source>
        <dbReference type="SAM" id="MobiDB-lite"/>
    </source>
</evidence>
<dbReference type="Proteomes" id="UP000694565">
    <property type="component" value="Unplaced"/>
</dbReference>
<evidence type="ECO:0000256" key="2">
    <source>
        <dbReference type="ARBA" id="ARBA00023136"/>
    </source>
</evidence>
<sequence>RHFLFPRCITGVRWNRDAPSETWAEVRPGYSPNRPLVLFSPPDLHNTTTLLLSTDGSTLYVGARDAVLSLDVSQSDVISSPVCHPTHLSVTPLTCLSHHLSVCLQVDCPNFVNVVQMMNSTHLYVCGSFAYSPKDAFIDAESFRMERSAEAKDKARCPHSPVQKSTAISVDGELFTATTTDFRGVKPQISRHFSKDGRQDVSQDSSVRLLEEPMFVGSSSDPSERKLYFFFTEVGKEFSFMDEVQIARVAQVCKDDVGGQRTLQNKWTSFSKAPLLCQVPKQLPFNVVQDVFTLRPPEGGKASEMLFYGVFTSQWSSGPGSAVCVFKLQDVRAAFSGSYRTFDMETHQLSSLLGKASNLGQCGLDSASDLELAQVKKSFLTSGSVRGDPIVVSSGHQYSQVAAMRTQAASGNQYTVLFLLTESGLLHKVALLDRGAQVVEEIQVFTQPQLVKSMVLSSSKGVLYVGTSEGVTAVPVARCSIYRSCSQCVLARDPLCGWSRTSSACTSVDARHQNMCVKVTVILLTHSDLLCPTEVNVLLNEAVRLRCLKPSNLATLTWTSSRFKSLPEKVFILSVDGGLSFLAAAATFGSYRCEAEEGGYKEVVASYDVQQVASPRAFSPVAKETYEELVAATMQPTGDPEEELQFTTDVEHKTDPGLKNDLQDDDPGITPNPGRDARSGKETLEETRVEEKSFYGELVAVSLLLAICVLALTLGGLHAWRQRKAGLKMSRLVGSESAGKNGAMESIPSLSGPEDGGPECKAAE</sequence>
<feature type="region of interest" description="Disordered" evidence="6">
    <location>
        <begin position="651"/>
        <end position="685"/>
    </location>
</feature>
<feature type="region of interest" description="Disordered" evidence="6">
    <location>
        <begin position="735"/>
        <end position="764"/>
    </location>
</feature>
<evidence type="ECO:0000256" key="5">
    <source>
        <dbReference type="PROSITE-ProRule" id="PRU00352"/>
    </source>
</evidence>
<dbReference type="GO" id="GO:0030335">
    <property type="term" value="P:positive regulation of cell migration"/>
    <property type="evidence" value="ECO:0007669"/>
    <property type="project" value="TreeGrafter"/>
</dbReference>
<feature type="compositionally biased region" description="Basic and acidic residues" evidence="6">
    <location>
        <begin position="651"/>
        <end position="662"/>
    </location>
</feature>
<keyword evidence="10" id="KW-1185">Reference proteome</keyword>
<evidence type="ECO:0000256" key="1">
    <source>
        <dbReference type="ARBA" id="ARBA00004370"/>
    </source>
</evidence>
<dbReference type="SMART" id="SM00423">
    <property type="entry name" value="PSI"/>
    <property type="match status" value="1"/>
</dbReference>
<feature type="compositionally biased region" description="Basic and acidic residues" evidence="6">
    <location>
        <begin position="675"/>
        <end position="685"/>
    </location>
</feature>
<dbReference type="GO" id="GO:0007411">
    <property type="term" value="P:axon guidance"/>
    <property type="evidence" value="ECO:0007669"/>
    <property type="project" value="TreeGrafter"/>
</dbReference>
<dbReference type="GO" id="GO:0071526">
    <property type="term" value="P:semaphorin-plexin signaling pathway"/>
    <property type="evidence" value="ECO:0007669"/>
    <property type="project" value="TreeGrafter"/>
</dbReference>
<evidence type="ECO:0000313" key="9">
    <source>
        <dbReference type="Ensembl" id="ENSCLMP00005008311.1"/>
    </source>
</evidence>
<dbReference type="GO" id="GO:0005886">
    <property type="term" value="C:plasma membrane"/>
    <property type="evidence" value="ECO:0007669"/>
    <property type="project" value="TreeGrafter"/>
</dbReference>
<evidence type="ECO:0000259" key="8">
    <source>
        <dbReference type="PROSITE" id="PS51004"/>
    </source>
</evidence>
<dbReference type="InterPro" id="IPR002165">
    <property type="entry name" value="Plexin_repeat"/>
</dbReference>
<comment type="subcellular location">
    <subcellularLocation>
        <location evidence="1">Membrane</location>
    </subcellularLocation>
</comment>
<dbReference type="InterPro" id="IPR045791">
    <property type="entry name" value="Sema4F_C"/>
</dbReference>
<dbReference type="Pfam" id="PF01403">
    <property type="entry name" value="Sema"/>
    <property type="match status" value="1"/>
</dbReference>
<dbReference type="InterPro" id="IPR015943">
    <property type="entry name" value="WD40/YVTN_repeat-like_dom_sf"/>
</dbReference>
<dbReference type="GO" id="GO:0001755">
    <property type="term" value="P:neural crest cell migration"/>
    <property type="evidence" value="ECO:0007669"/>
    <property type="project" value="TreeGrafter"/>
</dbReference>
<dbReference type="SUPFAM" id="SSF101912">
    <property type="entry name" value="Sema domain"/>
    <property type="match status" value="1"/>
</dbReference>
<dbReference type="InterPro" id="IPR016201">
    <property type="entry name" value="PSI"/>
</dbReference>
<dbReference type="PANTHER" id="PTHR11036:SF145">
    <property type="entry name" value="SEMAPHORIN-4A ISOFORM X1-RELATED"/>
    <property type="match status" value="1"/>
</dbReference>
<accession>A0A8C2WRM4</accession>
<dbReference type="SMART" id="SM00630">
    <property type="entry name" value="Sema"/>
    <property type="match status" value="1"/>
</dbReference>
<comment type="caution">
    <text evidence="5">Lacks conserved residue(s) required for the propagation of feature annotation.</text>
</comment>
<dbReference type="Gene3D" id="2.130.10.10">
    <property type="entry name" value="YVTN repeat-like/Quinoprotein amine dehydrogenase"/>
    <property type="match status" value="1"/>
</dbReference>
<dbReference type="AlphaFoldDB" id="A0A8C2WRM4"/>
<dbReference type="PROSITE" id="PS51004">
    <property type="entry name" value="SEMA"/>
    <property type="match status" value="1"/>
</dbReference>
<dbReference type="InterPro" id="IPR036352">
    <property type="entry name" value="Semap_dom_sf"/>
</dbReference>
<dbReference type="InterPro" id="IPR001627">
    <property type="entry name" value="Semap_dom"/>
</dbReference>
<dbReference type="GO" id="GO:0030215">
    <property type="term" value="F:semaphorin receptor binding"/>
    <property type="evidence" value="ECO:0007669"/>
    <property type="project" value="InterPro"/>
</dbReference>
<dbReference type="PANTHER" id="PTHR11036">
    <property type="entry name" value="SEMAPHORIN"/>
    <property type="match status" value="1"/>
</dbReference>
<evidence type="ECO:0000313" key="10">
    <source>
        <dbReference type="Proteomes" id="UP000694565"/>
    </source>
</evidence>
<keyword evidence="3" id="KW-1015">Disulfide bond</keyword>
<dbReference type="Pfam" id="PF19428">
    <property type="entry name" value="Sema4F_C"/>
    <property type="match status" value="1"/>
</dbReference>
<dbReference type="SUPFAM" id="SSF103575">
    <property type="entry name" value="Plexin repeat"/>
    <property type="match status" value="1"/>
</dbReference>
<keyword evidence="2 7" id="KW-0472">Membrane</keyword>
<reference evidence="9" key="2">
    <citation type="submission" date="2025-09" db="UniProtKB">
        <authorList>
            <consortium name="Ensembl"/>
        </authorList>
    </citation>
    <scope>IDENTIFICATION</scope>
</reference>
<evidence type="ECO:0000256" key="7">
    <source>
        <dbReference type="SAM" id="Phobius"/>
    </source>
</evidence>
<keyword evidence="4" id="KW-0325">Glycoprotein</keyword>
<feature type="domain" description="Sema" evidence="8">
    <location>
        <begin position="18"/>
        <end position="476"/>
    </location>
</feature>
<evidence type="ECO:0000256" key="3">
    <source>
        <dbReference type="ARBA" id="ARBA00023157"/>
    </source>
</evidence>
<keyword evidence="7" id="KW-1133">Transmembrane helix</keyword>
<name>A0A8C2WRM4_CYCLU</name>
<dbReference type="GO" id="GO:0045499">
    <property type="term" value="F:chemorepellent activity"/>
    <property type="evidence" value="ECO:0007669"/>
    <property type="project" value="TreeGrafter"/>
</dbReference>
<dbReference type="InterPro" id="IPR027231">
    <property type="entry name" value="Semaphorin"/>
</dbReference>